<organism evidence="1 2">
    <name type="scientific">Elysia crispata</name>
    <name type="common">lettuce slug</name>
    <dbReference type="NCBI Taxonomy" id="231223"/>
    <lineage>
        <taxon>Eukaryota</taxon>
        <taxon>Metazoa</taxon>
        <taxon>Spiralia</taxon>
        <taxon>Lophotrochozoa</taxon>
        <taxon>Mollusca</taxon>
        <taxon>Gastropoda</taxon>
        <taxon>Heterobranchia</taxon>
        <taxon>Euthyneura</taxon>
        <taxon>Panpulmonata</taxon>
        <taxon>Sacoglossa</taxon>
        <taxon>Placobranchoidea</taxon>
        <taxon>Plakobranchidae</taxon>
        <taxon>Elysia</taxon>
    </lineage>
</organism>
<gene>
    <name evidence="1" type="ORF">RRG08_059437</name>
</gene>
<reference evidence="1" key="1">
    <citation type="journal article" date="2023" name="G3 (Bethesda)">
        <title>A reference genome for the long-term kleptoplast-retaining sea slug Elysia crispata morphotype clarki.</title>
        <authorList>
            <person name="Eastman K.E."/>
            <person name="Pendleton A.L."/>
            <person name="Shaikh M.A."/>
            <person name="Suttiyut T."/>
            <person name="Ogas R."/>
            <person name="Tomko P."/>
            <person name="Gavelis G."/>
            <person name="Widhalm J.R."/>
            <person name="Wisecaver J.H."/>
        </authorList>
    </citation>
    <scope>NUCLEOTIDE SEQUENCE</scope>
    <source>
        <strain evidence="1">ECLA1</strain>
    </source>
</reference>
<keyword evidence="2" id="KW-1185">Reference proteome</keyword>
<dbReference type="AlphaFoldDB" id="A0AAE1DT80"/>
<protein>
    <submittedName>
        <fullName evidence="1">Uncharacterized protein</fullName>
    </submittedName>
</protein>
<dbReference type="Proteomes" id="UP001283361">
    <property type="component" value="Unassembled WGS sequence"/>
</dbReference>
<sequence length="112" mass="13181">MPEKARPVTSKSKSRSTLLDMGYLWSVQSNKDPRFYLLIYRVRIKSGKKRLHHGQVHDIVYHVCPTFDLSLFTGPNYFQKILLERLNRRLVTKREKAAYIESPARRDGMTKT</sequence>
<accession>A0AAE1DT80</accession>
<evidence type="ECO:0000313" key="2">
    <source>
        <dbReference type="Proteomes" id="UP001283361"/>
    </source>
</evidence>
<name>A0AAE1DT80_9GAST</name>
<evidence type="ECO:0000313" key="1">
    <source>
        <dbReference type="EMBL" id="KAK3780793.1"/>
    </source>
</evidence>
<proteinExistence type="predicted"/>
<comment type="caution">
    <text evidence="1">The sequence shown here is derived from an EMBL/GenBank/DDBJ whole genome shotgun (WGS) entry which is preliminary data.</text>
</comment>
<dbReference type="EMBL" id="JAWDGP010002684">
    <property type="protein sequence ID" value="KAK3780793.1"/>
    <property type="molecule type" value="Genomic_DNA"/>
</dbReference>